<keyword evidence="1" id="KW-1003">Cell membrane</keyword>
<dbReference type="EMBL" id="QUSG01000002">
    <property type="protein sequence ID" value="KAA3530209.1"/>
    <property type="molecule type" value="Genomic_DNA"/>
</dbReference>
<proteinExistence type="predicted"/>
<evidence type="ECO:0000256" key="3">
    <source>
        <dbReference type="ARBA" id="ARBA00022989"/>
    </source>
</evidence>
<keyword evidence="4 5" id="KW-0472">Membrane</keyword>
<evidence type="ECO:0000256" key="1">
    <source>
        <dbReference type="ARBA" id="ARBA00022475"/>
    </source>
</evidence>
<dbReference type="AlphaFoldDB" id="A0A368NZR9"/>
<accession>A0A368NZR9</accession>
<feature type="transmembrane region" description="Helical" evidence="5">
    <location>
        <begin position="12"/>
        <end position="34"/>
    </location>
</feature>
<sequence length="69" mass="7953">MPTEFDIYGVYIPRLFVVMLIALLISMVVRKLLAWMGAYGLIWHRGLFDVALFVLLTAGLSFLTRWFVS</sequence>
<evidence type="ECO:0000256" key="4">
    <source>
        <dbReference type="ARBA" id="ARBA00023136"/>
    </source>
</evidence>
<evidence type="ECO:0000256" key="5">
    <source>
        <dbReference type="SAM" id="Phobius"/>
    </source>
</evidence>
<evidence type="ECO:0000256" key="2">
    <source>
        <dbReference type="ARBA" id="ARBA00022692"/>
    </source>
</evidence>
<reference evidence="6 8" key="1">
    <citation type="submission" date="2018-08" db="EMBL/GenBank/DDBJ databases">
        <title>Genome sequencing of Agrobacterium vitis strain ICMP 10754.</title>
        <authorList>
            <person name="Visnovsky S.B."/>
            <person name="Pitman A.R."/>
        </authorList>
    </citation>
    <scope>NUCLEOTIDE SEQUENCE [LARGE SCALE GENOMIC DNA]</scope>
    <source>
        <strain evidence="6 8">ICMP 10754</strain>
    </source>
</reference>
<dbReference type="InterPro" id="IPR012451">
    <property type="entry name" value="DUF1656"/>
</dbReference>
<protein>
    <submittedName>
        <fullName evidence="7">DUF1656 domain-containing protein</fullName>
    </submittedName>
</protein>
<reference evidence="7 9" key="2">
    <citation type="submission" date="2019-12" db="EMBL/GenBank/DDBJ databases">
        <title>Whole-genome sequencing of Allorhizobium vitis.</title>
        <authorList>
            <person name="Gan H.M."/>
            <person name="Szegedi E."/>
            <person name="Burr T."/>
            <person name="Savka M.A."/>
        </authorList>
    </citation>
    <scope>NUCLEOTIDE SEQUENCE [LARGE SCALE GENOMIC DNA]</scope>
    <source>
        <strain evidence="7 9">CG516</strain>
    </source>
</reference>
<dbReference type="EMBL" id="WPHR01000002">
    <property type="protein sequence ID" value="MUZ71687.1"/>
    <property type="molecule type" value="Genomic_DNA"/>
</dbReference>
<organism evidence="7 9">
    <name type="scientific">Agrobacterium vitis</name>
    <name type="common">Rhizobium vitis</name>
    <dbReference type="NCBI Taxonomy" id="373"/>
    <lineage>
        <taxon>Bacteria</taxon>
        <taxon>Pseudomonadati</taxon>
        <taxon>Pseudomonadota</taxon>
        <taxon>Alphaproteobacteria</taxon>
        <taxon>Hyphomicrobiales</taxon>
        <taxon>Rhizobiaceae</taxon>
        <taxon>Rhizobium/Agrobacterium group</taxon>
        <taxon>Agrobacterium</taxon>
    </lineage>
</organism>
<gene>
    <name evidence="6" type="ORF">DXT89_05615</name>
    <name evidence="7" type="ORF">GOZ90_03245</name>
</gene>
<keyword evidence="2 5" id="KW-0812">Transmembrane</keyword>
<dbReference type="GeneID" id="60680815"/>
<evidence type="ECO:0000313" key="8">
    <source>
        <dbReference type="Proteomes" id="UP000436911"/>
    </source>
</evidence>
<comment type="caution">
    <text evidence="7">The sequence shown here is derived from an EMBL/GenBank/DDBJ whole genome shotgun (WGS) entry which is preliminary data.</text>
</comment>
<dbReference type="Pfam" id="PF07869">
    <property type="entry name" value="DUF1656"/>
    <property type="match status" value="1"/>
</dbReference>
<dbReference type="RefSeq" id="WP_060717477.1">
    <property type="nucleotide sequence ID" value="NZ_CP055266.1"/>
</dbReference>
<evidence type="ECO:0000313" key="6">
    <source>
        <dbReference type="EMBL" id="KAA3530209.1"/>
    </source>
</evidence>
<name>A0A368NZR9_AGRVI</name>
<dbReference type="Proteomes" id="UP000436911">
    <property type="component" value="Unassembled WGS sequence"/>
</dbReference>
<dbReference type="OrthoDB" id="7021192at2"/>
<keyword evidence="3 5" id="KW-1133">Transmembrane helix</keyword>
<evidence type="ECO:0000313" key="9">
    <source>
        <dbReference type="Proteomes" id="UP000477951"/>
    </source>
</evidence>
<dbReference type="Proteomes" id="UP000477951">
    <property type="component" value="Unassembled WGS sequence"/>
</dbReference>
<evidence type="ECO:0000313" key="7">
    <source>
        <dbReference type="EMBL" id="MUZ71687.1"/>
    </source>
</evidence>
<feature type="transmembrane region" description="Helical" evidence="5">
    <location>
        <begin position="46"/>
        <end position="68"/>
    </location>
</feature>